<organism evidence="1 2">
    <name type="scientific">Variovorax terrae</name>
    <dbReference type="NCBI Taxonomy" id="2923278"/>
    <lineage>
        <taxon>Bacteria</taxon>
        <taxon>Pseudomonadati</taxon>
        <taxon>Pseudomonadota</taxon>
        <taxon>Betaproteobacteria</taxon>
        <taxon>Burkholderiales</taxon>
        <taxon>Comamonadaceae</taxon>
        <taxon>Variovorax</taxon>
    </lineage>
</organism>
<protein>
    <recommendedName>
        <fullName evidence="3">Tripartite tricarboxylate transporter family receptor</fullName>
    </recommendedName>
</protein>
<name>A0A9X1VUX7_9BURK</name>
<accession>A0A9X1VUX7</accession>
<comment type="caution">
    <text evidence="1">The sequence shown here is derived from an EMBL/GenBank/DDBJ whole genome shotgun (WGS) entry which is preliminary data.</text>
</comment>
<sequence length="71" mass="7804">MAAPLVLQGIAFALVVGAPMSRTSGPTDLIERLRIMGMEPGLPTGEPFQRFVRDQLDKWGRQIRDAGIQPE</sequence>
<evidence type="ECO:0008006" key="3">
    <source>
        <dbReference type="Google" id="ProtNLM"/>
    </source>
</evidence>
<dbReference type="RefSeq" id="WP_243306418.1">
    <property type="nucleotide sequence ID" value="NZ_JALGBI010000001.1"/>
</dbReference>
<reference evidence="1" key="1">
    <citation type="submission" date="2022-03" db="EMBL/GenBank/DDBJ databases">
        <authorList>
            <person name="Woo C.Y."/>
        </authorList>
    </citation>
    <scope>NUCLEOTIDE SEQUENCE</scope>
    <source>
        <strain evidence="1">CYS-02</strain>
    </source>
</reference>
<dbReference type="AlphaFoldDB" id="A0A9X1VUX7"/>
<evidence type="ECO:0000313" key="1">
    <source>
        <dbReference type="EMBL" id="MCJ0763842.1"/>
    </source>
</evidence>
<proteinExistence type="predicted"/>
<dbReference type="Proteomes" id="UP001139447">
    <property type="component" value="Unassembled WGS sequence"/>
</dbReference>
<dbReference type="EMBL" id="JALGBI010000001">
    <property type="protein sequence ID" value="MCJ0763842.1"/>
    <property type="molecule type" value="Genomic_DNA"/>
</dbReference>
<keyword evidence="2" id="KW-1185">Reference proteome</keyword>
<gene>
    <name evidence="1" type="ORF">MMF98_11560</name>
</gene>
<evidence type="ECO:0000313" key="2">
    <source>
        <dbReference type="Proteomes" id="UP001139447"/>
    </source>
</evidence>